<dbReference type="Proteomes" id="UP000288675">
    <property type="component" value="Chromosome"/>
</dbReference>
<protein>
    <submittedName>
        <fullName evidence="1">Uncharacterized protein</fullName>
    </submittedName>
</protein>
<proteinExistence type="predicted"/>
<accession>A0AAJ3YYU7</accession>
<evidence type="ECO:0000313" key="2">
    <source>
        <dbReference type="Proteomes" id="UP000288675"/>
    </source>
</evidence>
<dbReference type="GeneID" id="82853039"/>
<dbReference type="EMBL" id="CP035232">
    <property type="protein sequence ID" value="QAT65244.1"/>
    <property type="molecule type" value="Genomic_DNA"/>
</dbReference>
<dbReference type="AlphaFoldDB" id="A0AAJ3YYU7"/>
<reference evidence="1 2" key="1">
    <citation type="submission" date="2019-01" db="EMBL/GenBank/DDBJ databases">
        <title>Genome sequence of Bacillus glycinifermentans SRCM103574.</title>
        <authorList>
            <person name="Kong H.-J."/>
            <person name="Jeong S.-Y."/>
            <person name="Jeong D.-Y."/>
        </authorList>
    </citation>
    <scope>NUCLEOTIDE SEQUENCE [LARGE SCALE GENOMIC DNA]</scope>
    <source>
        <strain evidence="1 2">SRCM103574</strain>
    </source>
</reference>
<dbReference type="RefSeq" id="WP_128748113.1">
    <property type="nucleotide sequence ID" value="NZ_CP035232.1"/>
</dbReference>
<name>A0AAJ3YYU7_9BACI</name>
<gene>
    <name evidence="1" type="ORF">EQZ20_10125</name>
</gene>
<organism evidence="1 2">
    <name type="scientific">Bacillus glycinifermentans</name>
    <dbReference type="NCBI Taxonomy" id="1664069"/>
    <lineage>
        <taxon>Bacteria</taxon>
        <taxon>Bacillati</taxon>
        <taxon>Bacillota</taxon>
        <taxon>Bacilli</taxon>
        <taxon>Bacillales</taxon>
        <taxon>Bacillaceae</taxon>
        <taxon>Bacillus</taxon>
    </lineage>
</organism>
<sequence length="643" mass="75172">MALSYYDKRTAKVEIMCELKKRGWNVFGYKPDNSDPMTDYFDPASWDGIAEKDGYIILIDIYKHDLSMSGKKVTKKGYTIDHAKIAKLQATINDSAASENEKETSRKIIEKMRQKEEMETVVVSQYPVFKHANPSRTNWHIEKDGEIIAKGNRAFSFFDWNNKEESQAKLVKFIDGLENKINEQSKLIPVKKQVIKKVVKPVSIDLTIEEAQEGQTYLVIDKPLTYGVQQGYVYKLTRKQMFNGKLSVSFVRMNKKLNKELTGSSNPANTMYFSESNFKRLFEKGCFHFAELKEVEEVTEKTVYVKAKRDTAQKENLLTGESVETTNKAADENVQETTEQETVTYTLNEEKNGVEIRFSSKPSEEIREQMKAVGFRWSRYSKCWYAKQSDSTISLAKKLSSNDLESQENAFEYPEIDIDDVETYVIDQTIQDREHDAHWIFRTTKRDHTKEIQNLFNSWNDEVKKLIKTTDNQSIIYHLKKDLQRFKKRYYDLYVKYLTLRGNNPSWAVTGRAGRNMNRYNKLVDRENAVMLEFTGIPEEFKRKLSEAKDRIRHTKKEKIKKLVSKINNVIEFKAENKEFTFMNNLEKKRVYTHGDWFICKTCGAFRIFYKGNEVHTMLTTETLNDAKKYATYLINQSNTKIS</sequence>
<evidence type="ECO:0000313" key="1">
    <source>
        <dbReference type="EMBL" id="QAT65244.1"/>
    </source>
</evidence>